<dbReference type="InterPro" id="IPR011545">
    <property type="entry name" value="DEAD/DEAH_box_helicase_dom"/>
</dbReference>
<dbReference type="InterPro" id="IPR014001">
    <property type="entry name" value="Helicase_ATP-bd"/>
</dbReference>
<evidence type="ECO:0000259" key="8">
    <source>
        <dbReference type="PROSITE" id="PS51194"/>
    </source>
</evidence>
<name>A0A9D4PD53_RHISA</name>
<protein>
    <recommendedName>
        <fullName evidence="1">RNA helicase</fullName>
        <ecNumber evidence="1">3.6.4.13</ecNumber>
    </recommendedName>
</protein>
<dbReference type="CDD" id="cd18787">
    <property type="entry name" value="SF2_C_DEAD"/>
    <property type="match status" value="1"/>
</dbReference>
<evidence type="ECO:0000256" key="1">
    <source>
        <dbReference type="ARBA" id="ARBA00012552"/>
    </source>
</evidence>
<keyword evidence="3" id="KW-0378">Hydrolase</keyword>
<feature type="region of interest" description="Disordered" evidence="6">
    <location>
        <begin position="1"/>
        <end position="41"/>
    </location>
</feature>
<keyword evidence="4" id="KW-0347">Helicase</keyword>
<dbReference type="GO" id="GO:0016787">
    <property type="term" value="F:hydrolase activity"/>
    <property type="evidence" value="ECO:0007669"/>
    <property type="project" value="UniProtKB-KW"/>
</dbReference>
<accession>A0A9D4PD53</accession>
<dbReference type="PROSITE" id="PS51192">
    <property type="entry name" value="HELICASE_ATP_BIND_1"/>
    <property type="match status" value="1"/>
</dbReference>
<dbReference type="GO" id="GO:0005524">
    <property type="term" value="F:ATP binding"/>
    <property type="evidence" value="ECO:0007669"/>
    <property type="project" value="UniProtKB-KW"/>
</dbReference>
<gene>
    <name evidence="9" type="ORF">HPB52_020125</name>
</gene>
<dbReference type="SUPFAM" id="SSF52540">
    <property type="entry name" value="P-loop containing nucleoside triphosphate hydrolases"/>
    <property type="match status" value="1"/>
</dbReference>
<feature type="compositionally biased region" description="Basic residues" evidence="6">
    <location>
        <begin position="29"/>
        <end position="41"/>
    </location>
</feature>
<dbReference type="GO" id="GO:0003676">
    <property type="term" value="F:nucleic acid binding"/>
    <property type="evidence" value="ECO:0007669"/>
    <property type="project" value="InterPro"/>
</dbReference>
<dbReference type="PROSITE" id="PS51194">
    <property type="entry name" value="HELICASE_CTER"/>
    <property type="match status" value="1"/>
</dbReference>
<feature type="compositionally biased region" description="Polar residues" evidence="6">
    <location>
        <begin position="1"/>
        <end position="11"/>
    </location>
</feature>
<dbReference type="SMART" id="SM00490">
    <property type="entry name" value="HELICc"/>
    <property type="match status" value="1"/>
</dbReference>
<evidence type="ECO:0000256" key="2">
    <source>
        <dbReference type="ARBA" id="ARBA00022741"/>
    </source>
</evidence>
<dbReference type="InterPro" id="IPR001650">
    <property type="entry name" value="Helicase_C-like"/>
</dbReference>
<proteinExistence type="predicted"/>
<reference evidence="9" key="1">
    <citation type="journal article" date="2020" name="Cell">
        <title>Large-Scale Comparative Analyses of Tick Genomes Elucidate Their Genetic Diversity and Vector Capacities.</title>
        <authorList>
            <consortium name="Tick Genome and Microbiome Consortium (TIGMIC)"/>
            <person name="Jia N."/>
            <person name="Wang J."/>
            <person name="Shi W."/>
            <person name="Du L."/>
            <person name="Sun Y."/>
            <person name="Zhan W."/>
            <person name="Jiang J.F."/>
            <person name="Wang Q."/>
            <person name="Zhang B."/>
            <person name="Ji P."/>
            <person name="Bell-Sakyi L."/>
            <person name="Cui X.M."/>
            <person name="Yuan T.T."/>
            <person name="Jiang B.G."/>
            <person name="Yang W.F."/>
            <person name="Lam T.T."/>
            <person name="Chang Q.C."/>
            <person name="Ding S.J."/>
            <person name="Wang X.J."/>
            <person name="Zhu J.G."/>
            <person name="Ruan X.D."/>
            <person name="Zhao L."/>
            <person name="Wei J.T."/>
            <person name="Ye R.Z."/>
            <person name="Que T.C."/>
            <person name="Du C.H."/>
            <person name="Zhou Y.H."/>
            <person name="Cheng J.X."/>
            <person name="Dai P.F."/>
            <person name="Guo W.B."/>
            <person name="Han X.H."/>
            <person name="Huang E.J."/>
            <person name="Li L.F."/>
            <person name="Wei W."/>
            <person name="Gao Y.C."/>
            <person name="Liu J.Z."/>
            <person name="Shao H.Z."/>
            <person name="Wang X."/>
            <person name="Wang C.C."/>
            <person name="Yang T.C."/>
            <person name="Huo Q.B."/>
            <person name="Li W."/>
            <person name="Chen H.Y."/>
            <person name="Chen S.E."/>
            <person name="Zhou L.G."/>
            <person name="Ni X.B."/>
            <person name="Tian J.H."/>
            <person name="Sheng Y."/>
            <person name="Liu T."/>
            <person name="Pan Y.S."/>
            <person name="Xia L.Y."/>
            <person name="Li J."/>
            <person name="Zhao F."/>
            <person name="Cao W.C."/>
        </authorList>
    </citation>
    <scope>NUCLEOTIDE SEQUENCE</scope>
    <source>
        <strain evidence="9">Rsan-2018</strain>
    </source>
</reference>
<dbReference type="VEuPathDB" id="VectorBase:RSAN_030385"/>
<feature type="compositionally biased region" description="Basic and acidic residues" evidence="6">
    <location>
        <begin position="13"/>
        <end position="26"/>
    </location>
</feature>
<dbReference type="Pfam" id="PF00270">
    <property type="entry name" value="DEAD"/>
    <property type="match status" value="1"/>
</dbReference>
<dbReference type="SMART" id="SM00487">
    <property type="entry name" value="DEXDc"/>
    <property type="match status" value="1"/>
</dbReference>
<evidence type="ECO:0000256" key="6">
    <source>
        <dbReference type="SAM" id="MobiDB-lite"/>
    </source>
</evidence>
<feature type="domain" description="Helicase C-terminal" evidence="8">
    <location>
        <begin position="366"/>
        <end position="517"/>
    </location>
</feature>
<dbReference type="InterPro" id="IPR027417">
    <property type="entry name" value="P-loop_NTPase"/>
</dbReference>
<keyword evidence="5" id="KW-0067">ATP-binding</keyword>
<dbReference type="EMBL" id="JABSTV010001255">
    <property type="protein sequence ID" value="KAH7936218.1"/>
    <property type="molecule type" value="Genomic_DNA"/>
</dbReference>
<dbReference type="PANTHER" id="PTHR47958">
    <property type="entry name" value="ATP-DEPENDENT RNA HELICASE DBP3"/>
    <property type="match status" value="1"/>
</dbReference>
<keyword evidence="10" id="KW-1185">Reference proteome</keyword>
<dbReference type="Gene3D" id="3.40.50.300">
    <property type="entry name" value="P-loop containing nucleotide triphosphate hydrolases"/>
    <property type="match status" value="2"/>
</dbReference>
<evidence type="ECO:0000313" key="9">
    <source>
        <dbReference type="EMBL" id="KAH7936218.1"/>
    </source>
</evidence>
<organism evidence="9 10">
    <name type="scientific">Rhipicephalus sanguineus</name>
    <name type="common">Brown dog tick</name>
    <name type="synonym">Ixodes sanguineus</name>
    <dbReference type="NCBI Taxonomy" id="34632"/>
    <lineage>
        <taxon>Eukaryota</taxon>
        <taxon>Metazoa</taxon>
        <taxon>Ecdysozoa</taxon>
        <taxon>Arthropoda</taxon>
        <taxon>Chelicerata</taxon>
        <taxon>Arachnida</taxon>
        <taxon>Acari</taxon>
        <taxon>Parasitiformes</taxon>
        <taxon>Ixodida</taxon>
        <taxon>Ixodoidea</taxon>
        <taxon>Ixodidae</taxon>
        <taxon>Rhipicephalinae</taxon>
        <taxon>Rhipicephalus</taxon>
        <taxon>Rhipicephalus</taxon>
    </lineage>
</organism>
<comment type="caution">
    <text evidence="9">The sequence shown here is derived from an EMBL/GenBank/DDBJ whole genome shotgun (WGS) entry which is preliminary data.</text>
</comment>
<dbReference type="Proteomes" id="UP000821837">
    <property type="component" value="Unassembled WGS sequence"/>
</dbReference>
<evidence type="ECO:0000256" key="3">
    <source>
        <dbReference type="ARBA" id="ARBA00022801"/>
    </source>
</evidence>
<sequence>MAVRSVATQWADQRPERRSSRREPTARRSWGRRRTRHLRPRSRLLRKDTAERRLVENYLYGGRGRGLPATSRNSQVACNLRAPDWREVHLPPFQKDVYREHITTAERPIEEVEAYRQANDITVTGRDVPKPILHVNEGGFPEHICKVIEARNSGSTLSAIEAQCWPVALRGKDLVAIIQDASKGKPLAYLVPAIIHVMRQPVVLRGSGPLVLVVTATRVTALQVREIADELNAGSPIRTLYLQPGEPRQPQLKQLVDGAHICVATPGRLVSFMEECQINLRCCTYLVLDEVDRMIMMGFEKQLRIIANNIRPDRQTLVWLSSRSMDANRLIEDLTSEYVTVSIGAAAREDHKCQVQHDVIICETVEKEQKLVALFNDILREESDKAVVFVERKQAVEDIVSFLRLQGWPAVGIHGKKTAYERDYALNSLKFSKVPIMVATDVAACALAVDKVRLVVSYDYPSSASEYSRRAGYAARPDGRGVKYTFISPDETQRAKELISFLREAKQVIPPGLRMVANKIKGR</sequence>
<dbReference type="AlphaFoldDB" id="A0A9D4PD53"/>
<evidence type="ECO:0000256" key="4">
    <source>
        <dbReference type="ARBA" id="ARBA00022806"/>
    </source>
</evidence>
<evidence type="ECO:0000313" key="10">
    <source>
        <dbReference type="Proteomes" id="UP000821837"/>
    </source>
</evidence>
<reference evidence="9" key="2">
    <citation type="submission" date="2021-09" db="EMBL/GenBank/DDBJ databases">
        <authorList>
            <person name="Jia N."/>
            <person name="Wang J."/>
            <person name="Shi W."/>
            <person name="Du L."/>
            <person name="Sun Y."/>
            <person name="Zhan W."/>
            <person name="Jiang J."/>
            <person name="Wang Q."/>
            <person name="Zhang B."/>
            <person name="Ji P."/>
            <person name="Sakyi L.B."/>
            <person name="Cui X."/>
            <person name="Yuan T."/>
            <person name="Jiang B."/>
            <person name="Yang W."/>
            <person name="Lam T.T.-Y."/>
            <person name="Chang Q."/>
            <person name="Ding S."/>
            <person name="Wang X."/>
            <person name="Zhu J."/>
            <person name="Ruan X."/>
            <person name="Zhao L."/>
            <person name="Wei J."/>
            <person name="Que T."/>
            <person name="Du C."/>
            <person name="Cheng J."/>
            <person name="Dai P."/>
            <person name="Han X."/>
            <person name="Huang E."/>
            <person name="Gao Y."/>
            <person name="Liu J."/>
            <person name="Shao H."/>
            <person name="Ye R."/>
            <person name="Li L."/>
            <person name="Wei W."/>
            <person name="Wang X."/>
            <person name="Wang C."/>
            <person name="Huo Q."/>
            <person name="Li W."/>
            <person name="Guo W."/>
            <person name="Chen H."/>
            <person name="Chen S."/>
            <person name="Zhou L."/>
            <person name="Zhou L."/>
            <person name="Ni X."/>
            <person name="Tian J."/>
            <person name="Zhou Y."/>
            <person name="Sheng Y."/>
            <person name="Liu T."/>
            <person name="Pan Y."/>
            <person name="Xia L."/>
            <person name="Li J."/>
            <person name="Zhao F."/>
            <person name="Cao W."/>
        </authorList>
    </citation>
    <scope>NUCLEOTIDE SEQUENCE</scope>
    <source>
        <strain evidence="9">Rsan-2018</strain>
        <tissue evidence="9">Larvae</tissue>
    </source>
</reference>
<feature type="domain" description="Helicase ATP-binding" evidence="7">
    <location>
        <begin position="166"/>
        <end position="341"/>
    </location>
</feature>
<keyword evidence="2" id="KW-0547">Nucleotide-binding</keyword>
<dbReference type="EC" id="3.6.4.13" evidence="1"/>
<dbReference type="GO" id="GO:0003724">
    <property type="term" value="F:RNA helicase activity"/>
    <property type="evidence" value="ECO:0007669"/>
    <property type="project" value="UniProtKB-EC"/>
</dbReference>
<dbReference type="Pfam" id="PF00271">
    <property type="entry name" value="Helicase_C"/>
    <property type="match status" value="1"/>
</dbReference>
<evidence type="ECO:0000259" key="7">
    <source>
        <dbReference type="PROSITE" id="PS51192"/>
    </source>
</evidence>
<evidence type="ECO:0000256" key="5">
    <source>
        <dbReference type="ARBA" id="ARBA00022840"/>
    </source>
</evidence>